<sequence>MKYPTTCVKATLFRECPDILLREIASLRGMWRTAQHGKPCEVATWRVLIPATITSPPQDFAAASECGKRSIVEARDPSRGT</sequence>
<evidence type="ECO:0000313" key="2">
    <source>
        <dbReference type="Proteomes" id="UP000002668"/>
    </source>
</evidence>
<name>E4ZNN2_LEPMJ</name>
<gene>
    <name evidence="1" type="ORF">LEMA_uP041520.1</name>
</gene>
<dbReference type="AlphaFoldDB" id="E4ZNN2"/>
<dbReference type="Proteomes" id="UP000002668">
    <property type="component" value="Genome"/>
</dbReference>
<evidence type="ECO:0000313" key="1">
    <source>
        <dbReference type="EMBL" id="CBX93251.1"/>
    </source>
</evidence>
<keyword evidence="2" id="KW-1185">Reference proteome</keyword>
<dbReference type="HOGENOM" id="CLU_2574297_0_0_1"/>
<organism evidence="2">
    <name type="scientific">Leptosphaeria maculans (strain JN3 / isolate v23.1.3 / race Av1-4-5-6-7-8)</name>
    <name type="common">Blackleg fungus</name>
    <name type="synonym">Phoma lingam</name>
    <dbReference type="NCBI Taxonomy" id="985895"/>
    <lineage>
        <taxon>Eukaryota</taxon>
        <taxon>Fungi</taxon>
        <taxon>Dikarya</taxon>
        <taxon>Ascomycota</taxon>
        <taxon>Pezizomycotina</taxon>
        <taxon>Dothideomycetes</taxon>
        <taxon>Pleosporomycetidae</taxon>
        <taxon>Pleosporales</taxon>
        <taxon>Pleosporineae</taxon>
        <taxon>Leptosphaeriaceae</taxon>
        <taxon>Plenodomus</taxon>
        <taxon>Plenodomus lingam/Leptosphaeria maculans species complex</taxon>
    </lineage>
</organism>
<dbReference type="InParanoid" id="E4ZNN2"/>
<reference evidence="2" key="1">
    <citation type="journal article" date="2011" name="Nat. Commun.">
        <title>Effector diversification within compartments of the Leptosphaeria maculans genome affected by Repeat-Induced Point mutations.</title>
        <authorList>
            <person name="Rouxel T."/>
            <person name="Grandaubert J."/>
            <person name="Hane J.K."/>
            <person name="Hoede C."/>
            <person name="van de Wouw A.P."/>
            <person name="Couloux A."/>
            <person name="Dominguez V."/>
            <person name="Anthouard V."/>
            <person name="Bally P."/>
            <person name="Bourras S."/>
            <person name="Cozijnsen A.J."/>
            <person name="Ciuffetti L.M."/>
            <person name="Degrave A."/>
            <person name="Dilmaghani A."/>
            <person name="Duret L."/>
            <person name="Fudal I."/>
            <person name="Goodwin S.B."/>
            <person name="Gout L."/>
            <person name="Glaser N."/>
            <person name="Linglin J."/>
            <person name="Kema G.H.J."/>
            <person name="Lapalu N."/>
            <person name="Lawrence C.B."/>
            <person name="May K."/>
            <person name="Meyer M."/>
            <person name="Ollivier B."/>
            <person name="Poulain J."/>
            <person name="Schoch C.L."/>
            <person name="Simon A."/>
            <person name="Spatafora J.W."/>
            <person name="Stachowiak A."/>
            <person name="Turgeon B.G."/>
            <person name="Tyler B.M."/>
            <person name="Vincent D."/>
            <person name="Weissenbach J."/>
            <person name="Amselem J."/>
            <person name="Quesneville H."/>
            <person name="Oliver R.P."/>
            <person name="Wincker P."/>
            <person name="Balesdent M.-H."/>
            <person name="Howlett B.J."/>
        </authorList>
    </citation>
    <scope>NUCLEOTIDE SEQUENCE [LARGE SCALE GENOMIC DNA]</scope>
    <source>
        <strain evidence="2">JN3 / isolate v23.1.3 / race Av1-4-5-6-7-8</strain>
    </source>
</reference>
<dbReference type="VEuPathDB" id="FungiDB:LEMA_uP041520.1"/>
<dbReference type="EMBL" id="FP929105">
    <property type="protein sequence ID" value="CBX93251.1"/>
    <property type="molecule type" value="Genomic_DNA"/>
</dbReference>
<protein>
    <submittedName>
        <fullName evidence="1">Predicted protein</fullName>
    </submittedName>
</protein>
<accession>E4ZNN2</accession>
<proteinExistence type="predicted"/>